<reference evidence="8 9" key="1">
    <citation type="journal article" date="2009" name="Nature">
        <title>Evolution of pathogenicity and sexual reproduction in eight Candida genomes.</title>
        <authorList>
            <person name="Butler G."/>
            <person name="Rasmussen M.D."/>
            <person name="Lin M.F."/>
            <person name="Santos M.A."/>
            <person name="Sakthikumar S."/>
            <person name="Munro C.A."/>
            <person name="Rheinbay E."/>
            <person name="Grabherr M."/>
            <person name="Forche A."/>
            <person name="Reedy J.L."/>
            <person name="Agrafioti I."/>
            <person name="Arnaud M.B."/>
            <person name="Bates S."/>
            <person name="Brown A.J."/>
            <person name="Brunke S."/>
            <person name="Costanzo M.C."/>
            <person name="Fitzpatrick D.A."/>
            <person name="de Groot P.W."/>
            <person name="Harris D."/>
            <person name="Hoyer L.L."/>
            <person name="Hube B."/>
            <person name="Klis F.M."/>
            <person name="Kodira C."/>
            <person name="Lennard N."/>
            <person name="Logue M.E."/>
            <person name="Martin R."/>
            <person name="Neiman A.M."/>
            <person name="Nikolaou E."/>
            <person name="Quail M.A."/>
            <person name="Quinn J."/>
            <person name="Santos M.C."/>
            <person name="Schmitzberger F.F."/>
            <person name="Sherlock G."/>
            <person name="Shah P."/>
            <person name="Silverstein K.A."/>
            <person name="Skrzypek M.S."/>
            <person name="Soll D."/>
            <person name="Staggs R."/>
            <person name="Stansfield I."/>
            <person name="Stumpf M.P."/>
            <person name="Sudbery P.E."/>
            <person name="Srikantha T."/>
            <person name="Zeng Q."/>
            <person name="Berman J."/>
            <person name="Berriman M."/>
            <person name="Heitman J."/>
            <person name="Gow N.A."/>
            <person name="Lorenz M.C."/>
            <person name="Birren B.W."/>
            <person name="Kellis M."/>
            <person name="Cuomo C.A."/>
        </authorList>
    </citation>
    <scope>NUCLEOTIDE SEQUENCE [LARGE SCALE GENOMIC DNA]</scope>
    <source>
        <strain evidence="8 9">ATCC 42720</strain>
    </source>
</reference>
<evidence type="ECO:0000259" key="7">
    <source>
        <dbReference type="Pfam" id="PF16213"/>
    </source>
</evidence>
<gene>
    <name evidence="8" type="ORF">CLUG_02239</name>
</gene>
<evidence type="ECO:0000259" key="6">
    <source>
        <dbReference type="Pfam" id="PF16206"/>
    </source>
</evidence>
<dbReference type="InterPro" id="IPR032817">
    <property type="entry name" value="Mon2_C"/>
</dbReference>
<feature type="domain" description="Mon2/Sec7/BIG1-like dimerisation and cyclophilin-binding" evidence="7">
    <location>
        <begin position="5"/>
        <end position="169"/>
    </location>
</feature>
<dbReference type="InterPro" id="IPR032629">
    <property type="entry name" value="DCB_dom"/>
</dbReference>
<dbReference type="Pfam" id="PF16206">
    <property type="entry name" value="Mon2_C"/>
    <property type="match status" value="1"/>
</dbReference>
<sequence length="1609" mass="181129">MVSASQLLADLASFSADLKRKNTNVRRLVEVAEAEAKKLPGSAQISEAAIQTTLCLPFVEGLACGNVKLANNSLNILSRLTFSSTVPLDQVSMVIDILHKWDMPGLGWETQLKILQLLPPITSNYTLSREHFLRLLALCSRLSESPNVAVSNTARATFQQVFSSVCDKLRNHTAGEKSHEVVLPLDSTDEKPQVFHLDVLEAACFSTFSDLACLISGNETENFSSEDIHISAQTSLEIFENVYSLNRDVFESQPELVALLKAKVVPGLLKILNSPTTTFPVVLRVLRVVHLLVESQLPALNDEGEILISVSNHIILNKPQQVSISDSSILDSALSLTGTASAQMSVSTSPAWERILVLEMYTALFGNFPTVRYLYSAYDSNTKRKSVLHEVLSVVNTMLNTNYPQFFAHETVQPAPDRSTGLSLSKQTSELKVSVLDHLDKQEAPSSLPSLYSVHLAFKILLNFVNGVSKFVEKLSMNQSQSDLEVDLDFITAINDSLFPEIFQMLKKFLHCSMDSEHFHALILALQKYIHSIGLLGLSSLRDGLLLMLSDCIIKNTALSESSKKSGAAQLLSIGESIVESISSTIQAPVNSSAGTQSSQKSEISSTRKNNGENSVLHLGSRSFNSRQAVCLGAMYNLAVSLGSTLQASWKIVWITFQWVDYFISGPDKFSGSKDSKNHKEPKLSQQDLNYIEDARSKFFQSIKDYQSTSFKELYLALTSLYSVDGQAEENKSIIPLDVCPFNRTFFIDQLITVLEVDPKKYVLGDDEVWDHFVQYFTKLTTERSVTSVVRNYLVAVFTDFIIGLQVEKPEMEFLAQKSLNALNTFLSALIALGTPKEHLILNCETEMHLTALKTLRQLVDAYDENVKSSWDTVFKILNTTFINTQSDLKQDSNFAEKMALLISTSFDTLKLILDEFLSSLPFSQLKALIDTLLKFCSQTYDLNISFSSVSYFWLISDCIRSSIETDLVPSDENIINSITNLEQLENILSQPVAENPHTMSQALNIYLLARLSNLASDERPRVREGAIQTLFQIIDAYGKQLPSWNLIYDIVLPDLFNMDNLRGTDSPKNRTDAIESLKLVTTGSISMYTKFLMRFDNTVDKTLVEKFWTRLADYFASMLALNWKELNLKLFQSFRDLLKSLTAIDDVPPEITRLMFKFWVKVPVDYDLVKPEYQDSLAVYNESFGSLYLLIQDSLTVDDILQVLDKLNKCGRYPVLKTGQTDNIKPTILQKTVLTNLQLIDKKGHNEEILAAVIQQLSTIVAYPYEIRARIEAKLQNKIERKFKIPSFIALSESALELLTTKLHELKHIQVLLKDRNFIKLVSSLLYAVHDKSPGCPDTGKEPLWVRCNEVIAYLIQRLIEEYGEHVKADHELLQLILECILVTFEESSETQEACNIHQYKTLSATVLPLLFSVDAQHDGLVEQFIFRVYRQSFLYELNDIEAALVGKLIEQASMEANEAAFEALALFEFDESFGSTAPLEIFPNDCLRCRCLDDLFSFALADKRSAQIAMVYLNTRSAYCIRRFIADARLLDKKPLPKIQEDEITLVLQGMRRVQHMWTFSQQQLFQKLLSQMLPYASRIEEVDAYVQRILEPMEETLSNSGAVHAG</sequence>
<dbReference type="KEGG" id="clu:CLUG_02239"/>
<evidence type="ECO:0000256" key="3">
    <source>
        <dbReference type="PROSITE-ProRule" id="PRU00103"/>
    </source>
</evidence>
<dbReference type="Pfam" id="PF12783">
    <property type="entry name" value="Sec7-like_HUS"/>
    <property type="match status" value="1"/>
</dbReference>
<dbReference type="InterPro" id="IPR032691">
    <property type="entry name" value="Mon2/Sec7/BIG1-like_HUS"/>
</dbReference>
<evidence type="ECO:0000256" key="1">
    <source>
        <dbReference type="ARBA" id="ARBA00022448"/>
    </source>
</evidence>
<dbReference type="SUPFAM" id="SSF48371">
    <property type="entry name" value="ARM repeat"/>
    <property type="match status" value="1"/>
</dbReference>
<accession>C4Y207</accession>
<name>C4Y207_CLAL4</name>
<organism evidence="8 9">
    <name type="scientific">Clavispora lusitaniae (strain ATCC 42720)</name>
    <name type="common">Yeast</name>
    <name type="synonym">Candida lusitaniae</name>
    <dbReference type="NCBI Taxonomy" id="306902"/>
    <lineage>
        <taxon>Eukaryota</taxon>
        <taxon>Fungi</taxon>
        <taxon>Dikarya</taxon>
        <taxon>Ascomycota</taxon>
        <taxon>Saccharomycotina</taxon>
        <taxon>Pichiomycetes</taxon>
        <taxon>Metschnikowiaceae</taxon>
        <taxon>Clavispora</taxon>
    </lineage>
</organism>
<evidence type="ECO:0000259" key="5">
    <source>
        <dbReference type="Pfam" id="PF12783"/>
    </source>
</evidence>
<dbReference type="EMBL" id="CH408077">
    <property type="protein sequence ID" value="EEQ38116.1"/>
    <property type="molecule type" value="Genomic_DNA"/>
</dbReference>
<evidence type="ECO:0000313" key="9">
    <source>
        <dbReference type="Proteomes" id="UP000007703"/>
    </source>
</evidence>
<proteinExistence type="predicted"/>
<dbReference type="InterPro" id="IPR016024">
    <property type="entry name" value="ARM-type_fold"/>
</dbReference>
<dbReference type="STRING" id="306902.C4Y207"/>
<dbReference type="HOGENOM" id="CLU_001169_1_0_1"/>
<dbReference type="GeneID" id="8498398"/>
<dbReference type="PROSITE" id="PS50077">
    <property type="entry name" value="HEAT_REPEAT"/>
    <property type="match status" value="1"/>
</dbReference>
<protein>
    <recommendedName>
        <fullName evidence="10">Protein MON2</fullName>
    </recommendedName>
</protein>
<dbReference type="VEuPathDB" id="FungiDB:CLUG_02239"/>
<dbReference type="Proteomes" id="UP000007703">
    <property type="component" value="Unassembled WGS sequence"/>
</dbReference>
<feature type="repeat" description="HEAT" evidence="3">
    <location>
        <begin position="1008"/>
        <end position="1041"/>
    </location>
</feature>
<evidence type="ECO:0000313" key="8">
    <source>
        <dbReference type="EMBL" id="EEQ38116.1"/>
    </source>
</evidence>
<evidence type="ECO:0000256" key="4">
    <source>
        <dbReference type="SAM" id="MobiDB-lite"/>
    </source>
</evidence>
<feature type="domain" description="Mon2 C-terminal" evidence="6">
    <location>
        <begin position="916"/>
        <end position="1067"/>
    </location>
</feature>
<feature type="region of interest" description="Disordered" evidence="4">
    <location>
        <begin position="590"/>
        <end position="614"/>
    </location>
</feature>
<dbReference type="Pfam" id="PF16213">
    <property type="entry name" value="DCB"/>
    <property type="match status" value="1"/>
</dbReference>
<dbReference type="FunCoup" id="C4Y207">
    <property type="interactions" value="746"/>
</dbReference>
<dbReference type="OrthoDB" id="294853at2759"/>
<dbReference type="OMA" id="AWRLCLN"/>
<keyword evidence="2" id="KW-0653">Protein transport</keyword>
<feature type="domain" description="Mon2/Sec7/BIG1-like HUS" evidence="5">
    <location>
        <begin position="204"/>
        <end position="387"/>
    </location>
</feature>
<keyword evidence="1" id="KW-0813">Transport</keyword>
<evidence type="ECO:0000256" key="2">
    <source>
        <dbReference type="ARBA" id="ARBA00022927"/>
    </source>
</evidence>
<evidence type="ECO:0008006" key="10">
    <source>
        <dbReference type="Google" id="ProtNLM"/>
    </source>
</evidence>
<dbReference type="InParanoid" id="C4Y207"/>
<dbReference type="InterPro" id="IPR021133">
    <property type="entry name" value="HEAT_type_2"/>
</dbReference>
<dbReference type="GO" id="GO:0005794">
    <property type="term" value="C:Golgi apparatus"/>
    <property type="evidence" value="ECO:0007669"/>
    <property type="project" value="UniProtKB-ARBA"/>
</dbReference>
<dbReference type="GO" id="GO:0015031">
    <property type="term" value="P:protein transport"/>
    <property type="evidence" value="ECO:0007669"/>
    <property type="project" value="UniProtKB-KW"/>
</dbReference>